<comment type="similarity">
    <text evidence="1">Belongs to the transferase hexapeptide repeat family.</text>
</comment>
<dbReference type="PANTHER" id="PTHR23416:SF54">
    <property type="entry name" value="ACETYLTRANSFERASE, CYSE_LACA_LPXA_NODL FAMILY (AFU_ORTHOLOGUE AFUA_2G08430)-RELATED"/>
    <property type="match status" value="1"/>
</dbReference>
<dbReference type="Pfam" id="PF12464">
    <property type="entry name" value="Mac"/>
    <property type="match status" value="1"/>
</dbReference>
<keyword evidence="2" id="KW-0808">Transferase</keyword>
<name>A0AAV5RK01_STABA</name>
<protein>
    <submittedName>
        <fullName evidence="5">Acetyltransferase</fullName>
    </submittedName>
</protein>
<accession>A0AAV5RK01</accession>
<dbReference type="AlphaFoldDB" id="A0AAV5RK01"/>
<organism evidence="5 6">
    <name type="scientific">Starmerella bacillaris</name>
    <name type="common">Yeast</name>
    <name type="synonym">Candida zemplinina</name>
    <dbReference type="NCBI Taxonomy" id="1247836"/>
    <lineage>
        <taxon>Eukaryota</taxon>
        <taxon>Fungi</taxon>
        <taxon>Dikarya</taxon>
        <taxon>Ascomycota</taxon>
        <taxon>Saccharomycotina</taxon>
        <taxon>Dipodascomycetes</taxon>
        <taxon>Dipodascales</taxon>
        <taxon>Trichomonascaceae</taxon>
        <taxon>Starmerella</taxon>
    </lineage>
</organism>
<evidence type="ECO:0000259" key="4">
    <source>
        <dbReference type="SMART" id="SM01266"/>
    </source>
</evidence>
<dbReference type="Gene3D" id="2.160.10.10">
    <property type="entry name" value="Hexapeptide repeat proteins"/>
    <property type="match status" value="1"/>
</dbReference>
<dbReference type="Pfam" id="PF00132">
    <property type="entry name" value="Hexapep"/>
    <property type="match status" value="1"/>
</dbReference>
<dbReference type="SUPFAM" id="SSF51161">
    <property type="entry name" value="Trimeric LpxA-like enzymes"/>
    <property type="match status" value="1"/>
</dbReference>
<dbReference type="PANTHER" id="PTHR23416">
    <property type="entry name" value="SIALIC ACID SYNTHASE-RELATED"/>
    <property type="match status" value="1"/>
</dbReference>
<evidence type="ECO:0000313" key="5">
    <source>
        <dbReference type="EMBL" id="GMM51058.1"/>
    </source>
</evidence>
<keyword evidence="6" id="KW-1185">Reference proteome</keyword>
<dbReference type="InterPro" id="IPR051159">
    <property type="entry name" value="Hexapeptide_acetyltransf"/>
</dbReference>
<dbReference type="InterPro" id="IPR001451">
    <property type="entry name" value="Hexapep"/>
</dbReference>
<reference evidence="5 6" key="1">
    <citation type="journal article" date="2023" name="Elife">
        <title>Identification of key yeast species and microbe-microbe interactions impacting larval growth of Drosophila in the wild.</title>
        <authorList>
            <person name="Mure A."/>
            <person name="Sugiura Y."/>
            <person name="Maeda R."/>
            <person name="Honda K."/>
            <person name="Sakurai N."/>
            <person name="Takahashi Y."/>
            <person name="Watada M."/>
            <person name="Katoh T."/>
            <person name="Gotoh A."/>
            <person name="Gotoh Y."/>
            <person name="Taniguchi I."/>
            <person name="Nakamura K."/>
            <person name="Hayashi T."/>
            <person name="Katayama T."/>
            <person name="Uemura T."/>
            <person name="Hattori Y."/>
        </authorList>
    </citation>
    <scope>NUCLEOTIDE SEQUENCE [LARGE SCALE GENOMIC DNA]</scope>
    <source>
        <strain evidence="5 6">SB-73</strain>
    </source>
</reference>
<dbReference type="GO" id="GO:0008374">
    <property type="term" value="F:O-acyltransferase activity"/>
    <property type="evidence" value="ECO:0007669"/>
    <property type="project" value="TreeGrafter"/>
</dbReference>
<gene>
    <name evidence="5" type="ORF">DASB73_020160</name>
</gene>
<dbReference type="InterPro" id="IPR011004">
    <property type="entry name" value="Trimer_LpxA-like_sf"/>
</dbReference>
<evidence type="ECO:0000313" key="6">
    <source>
        <dbReference type="Proteomes" id="UP001362899"/>
    </source>
</evidence>
<dbReference type="CDD" id="cd03357">
    <property type="entry name" value="LbH_MAT_GAT"/>
    <property type="match status" value="1"/>
</dbReference>
<dbReference type="SMART" id="SM01266">
    <property type="entry name" value="Mac"/>
    <property type="match status" value="1"/>
</dbReference>
<evidence type="ECO:0000256" key="1">
    <source>
        <dbReference type="ARBA" id="ARBA00007274"/>
    </source>
</evidence>
<comment type="caution">
    <text evidence="5">The sequence shown here is derived from an EMBL/GenBank/DDBJ whole genome shotgun (WGS) entry which is preliminary data.</text>
</comment>
<dbReference type="InterPro" id="IPR018357">
    <property type="entry name" value="Hexapep_transf_CS"/>
</dbReference>
<evidence type="ECO:0000256" key="2">
    <source>
        <dbReference type="ARBA" id="ARBA00022679"/>
    </source>
</evidence>
<sequence length="230" mass="25120">MAHPNISSFPDKSSIHNEVAPELIAFARDCLPKAPRGNIHYDRMISGASYDSLDPQLFEMRVRSSEKTTDYGLIRLKDFKNVDEFAEERRKHLKDILGATENDVWMEPPFYVDYGINIKVGKNFYANFNCTILDCSIVSIGDNVMLGPNVSLITASHPLEAHHRNSSIETASPIIIEDSVWIGANALVLPGVRIGTGAVVAAGAVVSKDVPPHTVVGGVPAKVIKKIANK</sequence>
<proteinExistence type="inferred from homology"/>
<dbReference type="InterPro" id="IPR024688">
    <property type="entry name" value="Mac_dom"/>
</dbReference>
<dbReference type="PROSITE" id="PS00101">
    <property type="entry name" value="HEXAPEP_TRANSFERASES"/>
    <property type="match status" value="1"/>
</dbReference>
<dbReference type="GO" id="GO:0016407">
    <property type="term" value="F:acetyltransferase activity"/>
    <property type="evidence" value="ECO:0007669"/>
    <property type="project" value="InterPro"/>
</dbReference>
<dbReference type="Proteomes" id="UP001362899">
    <property type="component" value="Unassembled WGS sequence"/>
</dbReference>
<evidence type="ECO:0000256" key="3">
    <source>
        <dbReference type="ARBA" id="ARBA00023315"/>
    </source>
</evidence>
<dbReference type="EMBL" id="BTGC01000003">
    <property type="protein sequence ID" value="GMM51058.1"/>
    <property type="molecule type" value="Genomic_DNA"/>
</dbReference>
<feature type="domain" description="Maltose/galactoside acetyltransferase" evidence="4">
    <location>
        <begin position="41"/>
        <end position="102"/>
    </location>
</feature>
<keyword evidence="3" id="KW-0012">Acyltransferase</keyword>
<dbReference type="FunFam" id="2.160.10.10:FF:000025">
    <property type="entry name" value="Hexapeptide-repeat containing-acetyltransferase"/>
    <property type="match status" value="1"/>
</dbReference>